<evidence type="ECO:0000256" key="2">
    <source>
        <dbReference type="ARBA" id="ARBA00022827"/>
    </source>
</evidence>
<gene>
    <name evidence="5" type="ORF">E8E13_004490</name>
</gene>
<evidence type="ECO:0000313" key="6">
    <source>
        <dbReference type="Proteomes" id="UP000801428"/>
    </source>
</evidence>
<evidence type="ECO:0000313" key="5">
    <source>
        <dbReference type="EMBL" id="KAF2995720.1"/>
    </source>
</evidence>
<accession>A0A9P4T5U3</accession>
<name>A0A9P4T5U3_CURKU</name>
<dbReference type="OrthoDB" id="16820at2759"/>
<evidence type="ECO:0008006" key="7">
    <source>
        <dbReference type="Google" id="ProtNLM"/>
    </source>
</evidence>
<keyword evidence="1" id="KW-0285">Flavoprotein</keyword>
<dbReference type="GO" id="GO:0004497">
    <property type="term" value="F:monooxygenase activity"/>
    <property type="evidence" value="ECO:0007669"/>
    <property type="project" value="UniProtKB-KW"/>
</dbReference>
<keyword evidence="4" id="KW-0503">Monooxygenase</keyword>
<keyword evidence="2" id="KW-0274">FAD</keyword>
<protein>
    <recommendedName>
        <fullName evidence="7">FAD-binding domain-containing protein</fullName>
    </recommendedName>
</protein>
<dbReference type="Gene3D" id="3.50.50.60">
    <property type="entry name" value="FAD/NAD(P)-binding domain"/>
    <property type="match status" value="1"/>
</dbReference>
<dbReference type="AlphaFoldDB" id="A0A9P4T5U3"/>
<dbReference type="InterPro" id="IPR036188">
    <property type="entry name" value="FAD/NAD-bd_sf"/>
</dbReference>
<evidence type="ECO:0000256" key="3">
    <source>
        <dbReference type="ARBA" id="ARBA00023002"/>
    </source>
</evidence>
<proteinExistence type="predicted"/>
<dbReference type="PANTHER" id="PTHR46972:SF1">
    <property type="entry name" value="FAD DEPENDENT OXIDOREDUCTASE DOMAIN-CONTAINING PROTEIN"/>
    <property type="match status" value="1"/>
</dbReference>
<keyword evidence="6" id="KW-1185">Reference proteome</keyword>
<evidence type="ECO:0000256" key="4">
    <source>
        <dbReference type="ARBA" id="ARBA00023033"/>
    </source>
</evidence>
<evidence type="ECO:0000256" key="1">
    <source>
        <dbReference type="ARBA" id="ARBA00022630"/>
    </source>
</evidence>
<organism evidence="5 6">
    <name type="scientific">Curvularia kusanoi</name>
    <name type="common">Cochliobolus kusanoi</name>
    <dbReference type="NCBI Taxonomy" id="90978"/>
    <lineage>
        <taxon>Eukaryota</taxon>
        <taxon>Fungi</taxon>
        <taxon>Dikarya</taxon>
        <taxon>Ascomycota</taxon>
        <taxon>Pezizomycotina</taxon>
        <taxon>Dothideomycetes</taxon>
        <taxon>Pleosporomycetidae</taxon>
        <taxon>Pleosporales</taxon>
        <taxon>Pleosporineae</taxon>
        <taxon>Pleosporaceae</taxon>
        <taxon>Curvularia</taxon>
    </lineage>
</organism>
<reference evidence="5" key="1">
    <citation type="submission" date="2019-04" db="EMBL/GenBank/DDBJ databases">
        <title>Sequencing of skin fungus with MAO and IRED activity.</title>
        <authorList>
            <person name="Marsaioli A.J."/>
            <person name="Bonatto J.M.C."/>
            <person name="Reis Junior O."/>
        </authorList>
    </citation>
    <scope>NUCLEOTIDE SEQUENCE</scope>
    <source>
        <strain evidence="5">30M1</strain>
    </source>
</reference>
<dbReference type="EMBL" id="SWKU01000031">
    <property type="protein sequence ID" value="KAF2995720.1"/>
    <property type="molecule type" value="Genomic_DNA"/>
</dbReference>
<dbReference type="SUPFAM" id="SSF51905">
    <property type="entry name" value="FAD/NAD(P)-binding domain"/>
    <property type="match status" value="1"/>
</dbReference>
<keyword evidence="3" id="KW-0560">Oxidoreductase</keyword>
<dbReference type="PRINTS" id="PR00420">
    <property type="entry name" value="RNGMNOXGNASE"/>
</dbReference>
<sequence length="309" mass="33633">MSTTSLPKHDLAGKRIVVAGGGLAGLAFAIALDQFWPDGHPKPEVVLYERSARELDREREGYTMSIKAESGLKALKEVGLLEKALSNSTTGHNGVDSVPTLWNSNWQPILDLSARKNPTKASNNIPPAGIRLVRYVLRDMLLNAVPSSTKIHWSKGCSKASLLDTGKVHLTFSDASTSTCDLLIAADGAKSAIRSSLLPDQTLEYAGVVAYMGTSRFAHGKPAPLSQGKWGMNLSSAGVPFLTFPVDAETMVWGLTYRSEKPRERIRGAEAIERREEILEEVRRRGAHLGGPFREIVEATDAKTLQVFK</sequence>
<comment type="caution">
    <text evidence="5">The sequence shown here is derived from an EMBL/GenBank/DDBJ whole genome shotgun (WGS) entry which is preliminary data.</text>
</comment>
<dbReference type="PANTHER" id="PTHR46972">
    <property type="entry name" value="MONOOXYGENASE ASQM-RELATED"/>
    <property type="match status" value="1"/>
</dbReference>
<dbReference type="Proteomes" id="UP000801428">
    <property type="component" value="Unassembled WGS sequence"/>
</dbReference>